<gene>
    <name evidence="3" type="ORF">ERUC_LOCUS4193</name>
</gene>
<organism evidence="3 4">
    <name type="scientific">Eruca vesicaria subsp. sativa</name>
    <name type="common">Garden rocket</name>
    <name type="synonym">Eruca sativa</name>
    <dbReference type="NCBI Taxonomy" id="29727"/>
    <lineage>
        <taxon>Eukaryota</taxon>
        <taxon>Viridiplantae</taxon>
        <taxon>Streptophyta</taxon>
        <taxon>Embryophyta</taxon>
        <taxon>Tracheophyta</taxon>
        <taxon>Spermatophyta</taxon>
        <taxon>Magnoliopsida</taxon>
        <taxon>eudicotyledons</taxon>
        <taxon>Gunneridae</taxon>
        <taxon>Pentapetalae</taxon>
        <taxon>rosids</taxon>
        <taxon>malvids</taxon>
        <taxon>Brassicales</taxon>
        <taxon>Brassicaceae</taxon>
        <taxon>Brassiceae</taxon>
        <taxon>Eruca</taxon>
    </lineage>
</organism>
<dbReference type="PANTHER" id="PTHR43650">
    <property type="entry name" value="PYROPHOSPHATE--FRUCTOSE 6-PHOSPHATE 1-PHOSPHOTRANSFERASE"/>
    <property type="match status" value="1"/>
</dbReference>
<evidence type="ECO:0000256" key="1">
    <source>
        <dbReference type="ARBA" id="ARBA00022490"/>
    </source>
</evidence>
<evidence type="ECO:0000313" key="4">
    <source>
        <dbReference type="Proteomes" id="UP001642260"/>
    </source>
</evidence>
<keyword evidence="1" id="KW-0963">Cytoplasm</keyword>
<proteinExistence type="predicted"/>
<name>A0ABC8J5N4_ERUVS</name>
<accession>A0ABC8J5N4</accession>
<evidence type="ECO:0000256" key="2">
    <source>
        <dbReference type="ARBA" id="ARBA00023152"/>
    </source>
</evidence>
<dbReference type="AlphaFoldDB" id="A0ABC8J5N4"/>
<dbReference type="EMBL" id="CAKOAT010063599">
    <property type="protein sequence ID" value="CAH8306066.1"/>
    <property type="molecule type" value="Genomic_DNA"/>
</dbReference>
<dbReference type="Proteomes" id="UP001642260">
    <property type="component" value="Unassembled WGS sequence"/>
</dbReference>
<dbReference type="SUPFAM" id="SSF53784">
    <property type="entry name" value="Phosphofructokinase"/>
    <property type="match status" value="1"/>
</dbReference>
<protein>
    <submittedName>
        <fullName evidence="3">Uncharacterized protein</fullName>
    </submittedName>
</protein>
<keyword evidence="4" id="KW-1185">Reference proteome</keyword>
<sequence length="295" mass="32381">MTRNDIDERKESASRKRLASAIVSPIGTSHVHEGNITIRAKGALNDMENVEQSEGGMLECDGQEFDLLGEELKEMVETHVRPPRAISDKPISTHLQSLSRCEVTVSLTFTSMDWSCMLQVMKVNRSQALSYETLSKLRPSQSSGLRSQALSYDTLSKLRPSQISGGSEGVFAEKTLEIADDILQTYKNQGGYDLLRKTKDKIRTTEQVNAALKACTDLKLDGLVIIGGVTSNTDAAHHAGFFAEAKCSTKIFETNTSSVTTLFLYLLPMAQDGKSVIFAMLQQPSKLGLRIDRGS</sequence>
<reference evidence="3 4" key="1">
    <citation type="submission" date="2022-03" db="EMBL/GenBank/DDBJ databases">
        <authorList>
            <person name="Macdonald S."/>
            <person name="Ahmed S."/>
            <person name="Newling K."/>
        </authorList>
    </citation>
    <scope>NUCLEOTIDE SEQUENCE [LARGE SCALE GENOMIC DNA]</scope>
</reference>
<keyword evidence="2" id="KW-0324">Glycolysis</keyword>
<evidence type="ECO:0000313" key="3">
    <source>
        <dbReference type="EMBL" id="CAH8306066.1"/>
    </source>
</evidence>
<dbReference type="Gene3D" id="3.40.50.450">
    <property type="match status" value="1"/>
</dbReference>
<dbReference type="GO" id="GO:0006096">
    <property type="term" value="P:glycolytic process"/>
    <property type="evidence" value="ECO:0007669"/>
    <property type="project" value="UniProtKB-KW"/>
</dbReference>
<dbReference type="PANTHER" id="PTHR43650:SF17">
    <property type="entry name" value="PYROPHOSPHATE--FRUCTOSE 6-PHOSPHATE 1-PHOSPHOTRANSFERASE SUBUNIT ALPHA 1"/>
    <property type="match status" value="1"/>
</dbReference>
<comment type="caution">
    <text evidence="3">The sequence shown here is derived from an EMBL/GenBank/DDBJ whole genome shotgun (WGS) entry which is preliminary data.</text>
</comment>
<dbReference type="InterPro" id="IPR035966">
    <property type="entry name" value="PKF_sf"/>
</dbReference>